<reference evidence="4 5" key="1">
    <citation type="submission" date="2018-03" db="EMBL/GenBank/DDBJ databases">
        <title>Genome sequence of Clostridium luticellarii DSM 29923.</title>
        <authorList>
            <person name="Poehlein A."/>
            <person name="Daniel R."/>
        </authorList>
    </citation>
    <scope>NUCLEOTIDE SEQUENCE [LARGE SCALE GENOMIC DNA]</scope>
    <source>
        <strain evidence="4 5">DSM 29923</strain>
    </source>
</reference>
<comment type="caution">
    <text evidence="4">The sequence shown here is derived from an EMBL/GenBank/DDBJ whole genome shotgun (WGS) entry which is preliminary data.</text>
</comment>
<keyword evidence="3" id="KW-0472">Membrane</keyword>
<proteinExistence type="inferred from homology"/>
<dbReference type="GO" id="GO:0008654">
    <property type="term" value="P:phospholipid biosynthetic process"/>
    <property type="evidence" value="ECO:0007669"/>
    <property type="project" value="InterPro"/>
</dbReference>
<keyword evidence="3" id="KW-1133">Transmembrane helix</keyword>
<dbReference type="InterPro" id="IPR048254">
    <property type="entry name" value="CDP_ALCOHOL_P_TRANSF_CS"/>
</dbReference>
<dbReference type="Proteomes" id="UP000237798">
    <property type="component" value="Unassembled WGS sequence"/>
</dbReference>
<dbReference type="RefSeq" id="WP_106010089.1">
    <property type="nucleotide sequence ID" value="NZ_JALCPJ010000052.1"/>
</dbReference>
<dbReference type="Gene3D" id="1.20.120.1760">
    <property type="match status" value="1"/>
</dbReference>
<accession>A0A2T0BK37</accession>
<evidence type="ECO:0000256" key="1">
    <source>
        <dbReference type="ARBA" id="ARBA00022679"/>
    </source>
</evidence>
<dbReference type="PROSITE" id="PS00379">
    <property type="entry name" value="CDP_ALCOHOL_P_TRANSF"/>
    <property type="match status" value="1"/>
</dbReference>
<feature type="transmembrane region" description="Helical" evidence="3">
    <location>
        <begin position="70"/>
        <end position="90"/>
    </location>
</feature>
<feature type="transmembrane region" description="Helical" evidence="3">
    <location>
        <begin position="162"/>
        <end position="181"/>
    </location>
</feature>
<dbReference type="GO" id="GO:0016020">
    <property type="term" value="C:membrane"/>
    <property type="evidence" value="ECO:0007669"/>
    <property type="project" value="InterPro"/>
</dbReference>
<evidence type="ECO:0000256" key="2">
    <source>
        <dbReference type="RuleBase" id="RU003750"/>
    </source>
</evidence>
<feature type="transmembrane region" description="Helical" evidence="3">
    <location>
        <begin position="39"/>
        <end position="58"/>
    </location>
</feature>
<dbReference type="EC" id="2.7.8.5" evidence="4"/>
<protein>
    <submittedName>
        <fullName evidence="4">CDP-diacylglycerol--glycerol-3-phosphate 3-phosphatidyltransferase</fullName>
        <ecNumber evidence="4">2.7.8.5</ecNumber>
    </submittedName>
</protein>
<comment type="similarity">
    <text evidence="2">Belongs to the CDP-alcohol phosphatidyltransferase class-I family.</text>
</comment>
<evidence type="ECO:0000313" key="4">
    <source>
        <dbReference type="EMBL" id="PRR84217.1"/>
    </source>
</evidence>
<organism evidence="4 5">
    <name type="scientific">Clostridium luticellarii</name>
    <dbReference type="NCBI Taxonomy" id="1691940"/>
    <lineage>
        <taxon>Bacteria</taxon>
        <taxon>Bacillati</taxon>
        <taxon>Bacillota</taxon>
        <taxon>Clostridia</taxon>
        <taxon>Eubacteriales</taxon>
        <taxon>Clostridiaceae</taxon>
        <taxon>Clostridium</taxon>
    </lineage>
</organism>
<name>A0A2T0BK37_9CLOT</name>
<gene>
    <name evidence="4" type="primary">pgsA_1</name>
    <name evidence="4" type="ORF">CLLU_24770</name>
</gene>
<dbReference type="InterPro" id="IPR000462">
    <property type="entry name" value="CDP-OH_P_trans"/>
</dbReference>
<evidence type="ECO:0000256" key="3">
    <source>
        <dbReference type="SAM" id="Phobius"/>
    </source>
</evidence>
<keyword evidence="5" id="KW-1185">Reference proteome</keyword>
<dbReference type="OrthoDB" id="9796672at2"/>
<dbReference type="InterPro" id="IPR043130">
    <property type="entry name" value="CDP-OH_PTrfase_TM_dom"/>
</dbReference>
<dbReference type="GO" id="GO:0008444">
    <property type="term" value="F:CDP-diacylglycerol-glycerol-3-phosphate 3-phosphatidyltransferase activity"/>
    <property type="evidence" value="ECO:0007669"/>
    <property type="project" value="UniProtKB-EC"/>
</dbReference>
<dbReference type="EMBL" id="PVXP01000040">
    <property type="protein sequence ID" value="PRR84217.1"/>
    <property type="molecule type" value="Genomic_DNA"/>
</dbReference>
<keyword evidence="3" id="KW-0812">Transmembrane</keyword>
<keyword evidence="1 2" id="KW-0808">Transferase</keyword>
<dbReference type="Pfam" id="PF01066">
    <property type="entry name" value="CDP-OH_P_transf"/>
    <property type="match status" value="1"/>
</dbReference>
<evidence type="ECO:0000313" key="5">
    <source>
        <dbReference type="Proteomes" id="UP000237798"/>
    </source>
</evidence>
<dbReference type="AlphaFoldDB" id="A0A2T0BK37"/>
<feature type="transmembrane region" description="Helical" evidence="3">
    <location>
        <begin position="7"/>
        <end position="27"/>
    </location>
</feature>
<sequence length="190" mass="21825">MQKIIKLIPNGITGGRIIMSILFVSNILEQFKYGHQKTLSLIVMFLCICISDFIDGYIARKFNCTSAEGARFDILADLFFLVSSYITLVALRILPLWFLIFICLKFVEFLCTSNFIKRHDRLSIHPFIFDRLGRIVAVMFFIVPGAACIFNVFTYGNSENGVNLLLYIILLFGLLSSYFRIRNCFKLLSD</sequence>
<feature type="transmembrane region" description="Helical" evidence="3">
    <location>
        <begin position="136"/>
        <end position="156"/>
    </location>
</feature>